<gene>
    <name evidence="1" type="ORF">JG688_00009265</name>
</gene>
<keyword evidence="2" id="KW-1185">Reference proteome</keyword>
<organism evidence="1 2">
    <name type="scientific">Phytophthora aleatoria</name>
    <dbReference type="NCBI Taxonomy" id="2496075"/>
    <lineage>
        <taxon>Eukaryota</taxon>
        <taxon>Sar</taxon>
        <taxon>Stramenopiles</taxon>
        <taxon>Oomycota</taxon>
        <taxon>Peronosporomycetes</taxon>
        <taxon>Peronosporales</taxon>
        <taxon>Peronosporaceae</taxon>
        <taxon>Phytophthora</taxon>
    </lineage>
</organism>
<evidence type="ECO:0000313" key="1">
    <source>
        <dbReference type="EMBL" id="KAG6961124.1"/>
    </source>
</evidence>
<dbReference type="Proteomes" id="UP000709295">
    <property type="component" value="Unassembled WGS sequence"/>
</dbReference>
<accession>A0A8J5IRL8</accession>
<comment type="caution">
    <text evidence="1">The sequence shown here is derived from an EMBL/GenBank/DDBJ whole genome shotgun (WGS) entry which is preliminary data.</text>
</comment>
<proteinExistence type="predicted"/>
<dbReference type="EMBL" id="JAENGY010000523">
    <property type="protein sequence ID" value="KAG6961124.1"/>
    <property type="molecule type" value="Genomic_DNA"/>
</dbReference>
<sequence length="88" mass="10289">MEPLRLALTQYRPSMWSWTLLMLQRWTPRWCGAHSSSYKSTVAITTSPLFTLEQSPKSEICSSGTILWARRASIRARAQRWGFARHKY</sequence>
<dbReference type="AlphaFoldDB" id="A0A8J5IRL8"/>
<name>A0A8J5IRL8_9STRA</name>
<evidence type="ECO:0000313" key="2">
    <source>
        <dbReference type="Proteomes" id="UP000709295"/>
    </source>
</evidence>
<reference evidence="1" key="1">
    <citation type="submission" date="2021-01" db="EMBL/GenBank/DDBJ databases">
        <title>Phytophthora aleatoria, a newly-described species from Pinus radiata is distinct from Phytophthora cactorum isolates based on comparative genomics.</title>
        <authorList>
            <person name="Mcdougal R."/>
            <person name="Panda P."/>
            <person name="Williams N."/>
            <person name="Studholme D.J."/>
        </authorList>
    </citation>
    <scope>NUCLEOTIDE SEQUENCE</scope>
    <source>
        <strain evidence="1">NZFS 4037</strain>
    </source>
</reference>
<protein>
    <submittedName>
        <fullName evidence="1">Uncharacterized protein</fullName>
    </submittedName>
</protein>